<evidence type="ECO:0000313" key="2">
    <source>
        <dbReference type="Proteomes" id="UP000322080"/>
    </source>
</evidence>
<dbReference type="EMBL" id="VSIY01000015">
    <property type="protein sequence ID" value="TYB77701.1"/>
    <property type="molecule type" value="Genomic_DNA"/>
</dbReference>
<protein>
    <recommendedName>
        <fullName evidence="3">Translocase</fullName>
    </recommendedName>
</protein>
<sequence length="408" mass="42012">MFGKLSEKMAGVDRKRVYTAAAALLIAGAAGHFMQRGNTPEPKTAMAPATPPAIAPDRVAEPAMTAMVVPTGEAPWNAPEAVALTVPDPTDFVSPDTAPPAPVDMIEPAIAQAPALVDPAPEFPLVEVARAASDNSLRTMAVPQSLPVPAPEPVVTAPITLAAVDSPQELAPLPEPAEPESLASACDIELSADPRPGALVFLSLTAPCNSGETVEFDHAGLKFSEQLDPEGGLVILAPAMMDAANFVVTFEDGARKTVTATVPDLAEYERLALVWQGGTGLQLHALENGAFYGEAGHIWAETPSTPDNAVSGLGGFVSALGSSANGYATDVYTFPVSLMRNGEAPDVSIEAQVGETTCGTRIAGSILHANPGRAPTVSDLSMSVPGCDAVGEYLVLKNLPQDLKIAGN</sequence>
<evidence type="ECO:0000313" key="1">
    <source>
        <dbReference type="EMBL" id="TYB77701.1"/>
    </source>
</evidence>
<evidence type="ECO:0008006" key="3">
    <source>
        <dbReference type="Google" id="ProtNLM"/>
    </source>
</evidence>
<reference evidence="1 2" key="1">
    <citation type="submission" date="2019-08" db="EMBL/GenBank/DDBJ databases">
        <title>Identification of a novel species of the genus Boseongicola.</title>
        <authorList>
            <person name="Zhang X.-Q."/>
        </authorList>
    </citation>
    <scope>NUCLEOTIDE SEQUENCE [LARGE SCALE GENOMIC DNA]</scope>
    <source>
        <strain evidence="1 2">HY14</strain>
    </source>
</reference>
<dbReference type="Proteomes" id="UP000322080">
    <property type="component" value="Unassembled WGS sequence"/>
</dbReference>
<comment type="caution">
    <text evidence="1">The sequence shown here is derived from an EMBL/GenBank/DDBJ whole genome shotgun (WGS) entry which is preliminary data.</text>
</comment>
<dbReference type="RefSeq" id="WP_148379727.1">
    <property type="nucleotide sequence ID" value="NZ_VSIY01000015.1"/>
</dbReference>
<organism evidence="1 2">
    <name type="scientific">Maritimibacter fusiformis</name>
    <dbReference type="NCBI Taxonomy" id="2603819"/>
    <lineage>
        <taxon>Bacteria</taxon>
        <taxon>Pseudomonadati</taxon>
        <taxon>Pseudomonadota</taxon>
        <taxon>Alphaproteobacteria</taxon>
        <taxon>Rhodobacterales</taxon>
        <taxon>Roseobacteraceae</taxon>
        <taxon>Maritimibacter</taxon>
    </lineage>
</organism>
<dbReference type="AlphaFoldDB" id="A0A5D0R9X8"/>
<accession>A0A5D0R9X8</accession>
<proteinExistence type="predicted"/>
<gene>
    <name evidence="1" type="ORF">FVF75_15710</name>
</gene>
<name>A0A5D0R9X8_9RHOB</name>
<keyword evidence="2" id="KW-1185">Reference proteome</keyword>